<evidence type="ECO:0000313" key="14">
    <source>
        <dbReference type="EMBL" id="KAK1932687.1"/>
    </source>
</evidence>
<name>A0AAD9G6E6_BABDI</name>
<evidence type="ECO:0000256" key="6">
    <source>
        <dbReference type="ARBA" id="ARBA00022801"/>
    </source>
</evidence>
<reference evidence="14" key="2">
    <citation type="submission" date="2021-05" db="EMBL/GenBank/DDBJ databases">
        <authorList>
            <person name="Pain A."/>
        </authorList>
    </citation>
    <scope>NUCLEOTIDE SEQUENCE</scope>
    <source>
        <strain evidence="14">1802A</strain>
    </source>
</reference>
<evidence type="ECO:0000256" key="13">
    <source>
        <dbReference type="ARBA" id="ARBA00093271"/>
    </source>
</evidence>
<dbReference type="GO" id="GO:0009143">
    <property type="term" value="P:nucleoside triphosphate catabolic process"/>
    <property type="evidence" value="ECO:0007669"/>
    <property type="project" value="InterPro"/>
</dbReference>
<evidence type="ECO:0000256" key="1">
    <source>
        <dbReference type="ARBA" id="ARBA00004496"/>
    </source>
</evidence>
<comment type="caution">
    <text evidence="14">The sequence shown here is derived from an EMBL/GenBank/DDBJ whole genome shotgun (WGS) entry which is preliminary data.</text>
</comment>
<comment type="similarity">
    <text evidence="2">Belongs to the HAM1 NTPase family.</text>
</comment>
<accession>A0AAD9G6E6</accession>
<evidence type="ECO:0000256" key="8">
    <source>
        <dbReference type="ARBA" id="ARBA00023080"/>
    </source>
</evidence>
<dbReference type="InterPro" id="IPR002637">
    <property type="entry name" value="RdgB/HAM1"/>
</dbReference>
<dbReference type="EC" id="3.6.1.66" evidence="10"/>
<comment type="catalytic activity">
    <reaction evidence="12">
        <text>dITP + H2O = dIMP + diphosphate + H(+)</text>
        <dbReference type="Rhea" id="RHEA:28342"/>
        <dbReference type="ChEBI" id="CHEBI:15377"/>
        <dbReference type="ChEBI" id="CHEBI:15378"/>
        <dbReference type="ChEBI" id="CHEBI:33019"/>
        <dbReference type="ChEBI" id="CHEBI:61194"/>
        <dbReference type="ChEBI" id="CHEBI:61382"/>
        <dbReference type="EC" id="3.6.1.66"/>
    </reaction>
    <physiologicalReaction direction="left-to-right" evidence="12">
        <dbReference type="Rhea" id="RHEA:28343"/>
    </physiologicalReaction>
</comment>
<keyword evidence="15" id="KW-1185">Reference proteome</keyword>
<gene>
    <name evidence="14" type="ORF">X943_000370</name>
</gene>
<dbReference type="AlphaFoldDB" id="A0AAD9G6E6"/>
<dbReference type="SUPFAM" id="SSF52972">
    <property type="entry name" value="ITPase-like"/>
    <property type="match status" value="1"/>
</dbReference>
<dbReference type="Proteomes" id="UP001195914">
    <property type="component" value="Unassembled WGS sequence"/>
</dbReference>
<evidence type="ECO:0000256" key="11">
    <source>
        <dbReference type="ARBA" id="ARBA00093218"/>
    </source>
</evidence>
<dbReference type="GO" id="GO:0005737">
    <property type="term" value="C:cytoplasm"/>
    <property type="evidence" value="ECO:0007669"/>
    <property type="project" value="UniProtKB-SubCell"/>
</dbReference>
<dbReference type="GO" id="GO:0009117">
    <property type="term" value="P:nucleotide metabolic process"/>
    <property type="evidence" value="ECO:0007669"/>
    <property type="project" value="UniProtKB-KW"/>
</dbReference>
<dbReference type="PANTHER" id="PTHR11067">
    <property type="entry name" value="INOSINE TRIPHOSPHATE PYROPHOSPHATASE/HAM1 PROTEIN"/>
    <property type="match status" value="1"/>
</dbReference>
<dbReference type="EMBL" id="JAHBMH010000073">
    <property type="protein sequence ID" value="KAK1932687.1"/>
    <property type="molecule type" value="Genomic_DNA"/>
</dbReference>
<evidence type="ECO:0000256" key="3">
    <source>
        <dbReference type="ARBA" id="ARBA00022490"/>
    </source>
</evidence>
<dbReference type="CDD" id="cd00515">
    <property type="entry name" value="HAM1"/>
    <property type="match status" value="1"/>
</dbReference>
<sequence>MEKIRINACTSNTHKYRELVAILGDDFEVIHHPIELVELQGNPLDIVNAKAIEAYSKLKEPLFVEDVSLFFNAFNGLPGPYVKDFVTSLGAHGMYKLLKEFEDKSAIAICNIAFIDGNNRKVFTGEVKGRIVEPRGNSSFGWNAIFEVEQQKKTFGEMADDERNKLSHRYLAAKKLRVCKLPLAIIDTQEFLLEYYKR</sequence>
<protein>
    <recommendedName>
        <fullName evidence="10">XTP/dITP diphosphatase</fullName>
        <ecNumber evidence="10">3.6.1.66</ecNumber>
    </recommendedName>
</protein>
<keyword evidence="8" id="KW-0546">Nucleotide metabolism</keyword>
<evidence type="ECO:0000256" key="7">
    <source>
        <dbReference type="ARBA" id="ARBA00022842"/>
    </source>
</evidence>
<evidence type="ECO:0000256" key="9">
    <source>
        <dbReference type="ARBA" id="ARBA00054940"/>
    </source>
</evidence>
<evidence type="ECO:0000256" key="12">
    <source>
        <dbReference type="ARBA" id="ARBA00093255"/>
    </source>
</evidence>
<keyword evidence="4" id="KW-0479">Metal-binding</keyword>
<evidence type="ECO:0000256" key="2">
    <source>
        <dbReference type="ARBA" id="ARBA00008023"/>
    </source>
</evidence>
<dbReference type="Pfam" id="PF01725">
    <property type="entry name" value="Ham1p_like"/>
    <property type="match status" value="1"/>
</dbReference>
<evidence type="ECO:0000313" key="15">
    <source>
        <dbReference type="Proteomes" id="UP001195914"/>
    </source>
</evidence>
<dbReference type="GO" id="GO:0036220">
    <property type="term" value="F:ITP diphosphatase activity"/>
    <property type="evidence" value="ECO:0007669"/>
    <property type="project" value="UniProtKB-EC"/>
</dbReference>
<proteinExistence type="inferred from homology"/>
<keyword evidence="3" id="KW-0963">Cytoplasm</keyword>
<dbReference type="FunFam" id="3.90.950.10:FF:000003">
    <property type="entry name" value="Inosine triphosphate pyrophosphatase"/>
    <property type="match status" value="1"/>
</dbReference>
<evidence type="ECO:0000256" key="4">
    <source>
        <dbReference type="ARBA" id="ARBA00022723"/>
    </source>
</evidence>
<organism evidence="14 15">
    <name type="scientific">Babesia divergens</name>
    <dbReference type="NCBI Taxonomy" id="32595"/>
    <lineage>
        <taxon>Eukaryota</taxon>
        <taxon>Sar</taxon>
        <taxon>Alveolata</taxon>
        <taxon>Apicomplexa</taxon>
        <taxon>Aconoidasida</taxon>
        <taxon>Piroplasmida</taxon>
        <taxon>Babesiidae</taxon>
        <taxon>Babesia</taxon>
    </lineage>
</organism>
<comment type="subcellular location">
    <subcellularLocation>
        <location evidence="1">Cytoplasm</location>
    </subcellularLocation>
</comment>
<keyword evidence="5" id="KW-0547">Nucleotide-binding</keyword>
<dbReference type="GO" id="GO:0046872">
    <property type="term" value="F:metal ion binding"/>
    <property type="evidence" value="ECO:0007669"/>
    <property type="project" value="UniProtKB-KW"/>
</dbReference>
<comment type="function">
    <text evidence="9">Pyrophosphatase that hydrolyzes the non-canonical purine nucleotides inosine triphosphate (ITP), deoxyinosine triphosphate (dITP) as well as 2'-deoxy-N-6-hydroxylaminopurine triphosphate (dHAPTP) and xanthosine 5'-triphosphate (XTP) to their respective monophosphate derivatives. The enzyme does not distinguish between the deoxy- and ribose forms. Probably excludes non-canonical purines from RNA and DNA precursor pools, thus preventing their incorporation into RNA and DNA and avoiding chromosomal lesions.</text>
</comment>
<dbReference type="GO" id="GO:0000166">
    <property type="term" value="F:nucleotide binding"/>
    <property type="evidence" value="ECO:0007669"/>
    <property type="project" value="UniProtKB-KW"/>
</dbReference>
<dbReference type="InterPro" id="IPR029001">
    <property type="entry name" value="ITPase-like_fam"/>
</dbReference>
<comment type="catalytic activity">
    <reaction evidence="13">
        <text>N(6)-hydroxy-dATP + H2O = N(6)-hydroxy-dAMP + diphosphate + H(+)</text>
        <dbReference type="Rhea" id="RHEA:83971"/>
        <dbReference type="ChEBI" id="CHEBI:15377"/>
        <dbReference type="ChEBI" id="CHEBI:15378"/>
        <dbReference type="ChEBI" id="CHEBI:33019"/>
        <dbReference type="ChEBI" id="CHEBI:233529"/>
        <dbReference type="ChEBI" id="CHEBI:233530"/>
    </reaction>
    <physiologicalReaction direction="left-to-right" evidence="13">
        <dbReference type="Rhea" id="RHEA:83972"/>
    </physiologicalReaction>
</comment>
<evidence type="ECO:0000256" key="10">
    <source>
        <dbReference type="ARBA" id="ARBA00066468"/>
    </source>
</evidence>
<keyword evidence="7" id="KW-0460">Magnesium</keyword>
<keyword evidence="6" id="KW-0378">Hydrolase</keyword>
<dbReference type="PANTHER" id="PTHR11067:SF9">
    <property type="entry name" value="INOSINE TRIPHOSPHATE PYROPHOSPHATASE"/>
    <property type="match status" value="1"/>
</dbReference>
<reference evidence="14" key="1">
    <citation type="journal article" date="2014" name="Nucleic Acids Res.">
        <title>The evolutionary dynamics of variant antigen genes in Babesia reveal a history of genomic innovation underlying host-parasite interaction.</title>
        <authorList>
            <person name="Jackson A.P."/>
            <person name="Otto T.D."/>
            <person name="Darby A."/>
            <person name="Ramaprasad A."/>
            <person name="Xia D."/>
            <person name="Echaide I.E."/>
            <person name="Farber M."/>
            <person name="Gahlot S."/>
            <person name="Gamble J."/>
            <person name="Gupta D."/>
            <person name="Gupta Y."/>
            <person name="Jackson L."/>
            <person name="Malandrin L."/>
            <person name="Malas T.B."/>
            <person name="Moussa E."/>
            <person name="Nair M."/>
            <person name="Reid A.J."/>
            <person name="Sanders M."/>
            <person name="Sharma J."/>
            <person name="Tracey A."/>
            <person name="Quail M.A."/>
            <person name="Weir W."/>
            <person name="Wastling J.M."/>
            <person name="Hall N."/>
            <person name="Willadsen P."/>
            <person name="Lingelbach K."/>
            <person name="Shiels B."/>
            <person name="Tait A."/>
            <person name="Berriman M."/>
            <person name="Allred D.R."/>
            <person name="Pain A."/>
        </authorList>
    </citation>
    <scope>NUCLEOTIDE SEQUENCE</scope>
    <source>
        <strain evidence="14">1802A</strain>
    </source>
</reference>
<dbReference type="Gene3D" id="3.90.950.10">
    <property type="match status" value="1"/>
</dbReference>
<evidence type="ECO:0000256" key="5">
    <source>
        <dbReference type="ARBA" id="ARBA00022741"/>
    </source>
</evidence>
<comment type="catalytic activity">
    <reaction evidence="11">
        <text>ITP + H2O = IMP + diphosphate + H(+)</text>
        <dbReference type="Rhea" id="RHEA:29399"/>
        <dbReference type="ChEBI" id="CHEBI:15377"/>
        <dbReference type="ChEBI" id="CHEBI:15378"/>
        <dbReference type="ChEBI" id="CHEBI:33019"/>
        <dbReference type="ChEBI" id="CHEBI:58053"/>
        <dbReference type="ChEBI" id="CHEBI:61402"/>
        <dbReference type="EC" id="3.6.1.66"/>
    </reaction>
    <physiologicalReaction direction="left-to-right" evidence="11">
        <dbReference type="Rhea" id="RHEA:29400"/>
    </physiologicalReaction>
</comment>